<protein>
    <submittedName>
        <fullName evidence="3">Uncharacterized protein</fullName>
    </submittedName>
</protein>
<evidence type="ECO:0000313" key="4">
    <source>
        <dbReference type="Proteomes" id="UP000695264"/>
    </source>
</evidence>
<dbReference type="Proteomes" id="UP000695264">
    <property type="component" value="Unassembled WGS sequence"/>
</dbReference>
<comment type="caution">
    <text evidence="3">The sequence shown here is derived from an EMBL/GenBank/DDBJ whole genome shotgun (WGS) entry which is preliminary data.</text>
</comment>
<sequence>MSLPLTRRIARAALLVAAGAAPLVGASGPSHAAGLPNSADLGRVGALDGASLGETLDTTSRKATLGAAETSSDTLDHTVRPAGRTLGTALHGEQTGPSDRPTGGKHAKKPAGKHGKHSEHGKSAAAPGKAGKPAGKHGKHAKAAQPAKGTKAGESGGKSGKSGKSVKNSDRTRSTTGSFAPSGGKGGQQASTPWIERFVHDLTTSDALTENQDVRKHERNTSNTKGNVAQNIGGVTTVAGDLVAGPLGG</sequence>
<feature type="region of interest" description="Disordered" evidence="1">
    <location>
        <begin position="209"/>
        <end position="229"/>
    </location>
</feature>
<reference evidence="3 4" key="1">
    <citation type="submission" date="2020-03" db="EMBL/GenBank/DDBJ databases">
        <title>WGS of actinomycetes isolated from Thailand.</title>
        <authorList>
            <person name="Thawai C."/>
        </authorList>
    </citation>
    <scope>NUCLEOTIDE SEQUENCE [LARGE SCALE GENOMIC DNA]</scope>
    <source>
        <strain evidence="3 4">PLAI 1-29</strain>
    </source>
</reference>
<evidence type="ECO:0000256" key="2">
    <source>
        <dbReference type="SAM" id="SignalP"/>
    </source>
</evidence>
<gene>
    <name evidence="3" type="ORF">HCK00_10735</name>
</gene>
<feature type="chain" id="PRO_5046325164" evidence="2">
    <location>
        <begin position="33"/>
        <end position="249"/>
    </location>
</feature>
<feature type="compositionally biased region" description="Low complexity" evidence="1">
    <location>
        <begin position="143"/>
        <end position="153"/>
    </location>
</feature>
<dbReference type="RefSeq" id="WP_168101582.1">
    <property type="nucleotide sequence ID" value="NZ_JAATEN010000006.1"/>
</dbReference>
<evidence type="ECO:0000256" key="1">
    <source>
        <dbReference type="SAM" id="MobiDB-lite"/>
    </source>
</evidence>
<accession>A0ABX1BTF3</accession>
<dbReference type="EMBL" id="JAATEN010000006">
    <property type="protein sequence ID" value="NJQ00992.1"/>
    <property type="molecule type" value="Genomic_DNA"/>
</dbReference>
<proteinExistence type="predicted"/>
<keyword evidence="2" id="KW-0732">Signal</keyword>
<feature type="signal peptide" evidence="2">
    <location>
        <begin position="1"/>
        <end position="32"/>
    </location>
</feature>
<feature type="compositionally biased region" description="Low complexity" evidence="1">
    <location>
        <begin position="123"/>
        <end position="133"/>
    </location>
</feature>
<name>A0ABX1BTF3_9ACTN</name>
<feature type="compositionally biased region" description="Basic residues" evidence="1">
    <location>
        <begin position="103"/>
        <end position="119"/>
    </location>
</feature>
<evidence type="ECO:0000313" key="3">
    <source>
        <dbReference type="EMBL" id="NJQ00992.1"/>
    </source>
</evidence>
<feature type="region of interest" description="Disordered" evidence="1">
    <location>
        <begin position="85"/>
        <end position="190"/>
    </location>
</feature>
<keyword evidence="4" id="KW-1185">Reference proteome</keyword>
<organism evidence="3 4">
    <name type="scientific">Streptomyces zingiberis</name>
    <dbReference type="NCBI Taxonomy" id="2053010"/>
    <lineage>
        <taxon>Bacteria</taxon>
        <taxon>Bacillati</taxon>
        <taxon>Actinomycetota</taxon>
        <taxon>Actinomycetes</taxon>
        <taxon>Kitasatosporales</taxon>
        <taxon>Streptomycetaceae</taxon>
        <taxon>Streptomyces</taxon>
    </lineage>
</organism>